<dbReference type="InterPro" id="IPR001460">
    <property type="entry name" value="PCN-bd_Tpept"/>
</dbReference>
<dbReference type="GO" id="GO:0071555">
    <property type="term" value="P:cell wall organization"/>
    <property type="evidence" value="ECO:0007669"/>
    <property type="project" value="TreeGrafter"/>
</dbReference>
<dbReference type="STRING" id="644282.Deba_3288"/>
<dbReference type="InterPro" id="IPR050515">
    <property type="entry name" value="Beta-lactam/transpept"/>
</dbReference>
<dbReference type="eggNOG" id="COG0768">
    <property type="taxonomic scope" value="Bacteria"/>
</dbReference>
<accession>E1QM56</accession>
<dbReference type="PANTHER" id="PTHR30627:SF2">
    <property type="entry name" value="PEPTIDOGLYCAN D,D-TRANSPEPTIDASE MRDA"/>
    <property type="match status" value="1"/>
</dbReference>
<dbReference type="Proteomes" id="UP000009047">
    <property type="component" value="Chromosome"/>
</dbReference>
<sequence length="416" mass="45074">MKATLAKALTAVCLAAALLVAPTTLQPAGAESVEAVAARPAPTLGKSDLAPLLKNKAAAMISVGHVYVNHPRHGLIRVQSTIDRRMQAQAEKMLAKQKSRRTAVAMVDAHTGRVLVLAGSEAGRLDPSQAIDAEPPAASLFKLVTAAATLEETPLAPNSKVSYSGHAHTLYRNQVAQKLRKWAHQITLSYSFAQSNNPVFGRLGVFRLGHGLLTRYAQALGFEQQLDFELPVEPSHLFNLNPKDSFAVAELASGYNRETTTSALHAALMVSTFVNGGRMPQPYVVQRVTDARGDLLYVGQPDIGPPVLSPKTCNDMEDLLHATVTCGTARREFGNSRRDKVLRRLDLGGKTGTIRGPDRTELYQWFAGYGRDQLTGRTYAIATLAVHGKVRYTNPRQVAAQMLRAAFSLPQLAQVR</sequence>
<evidence type="ECO:0000256" key="1">
    <source>
        <dbReference type="SAM" id="SignalP"/>
    </source>
</evidence>
<proteinExistence type="predicted"/>
<keyword evidence="1" id="KW-0732">Signal</keyword>
<evidence type="ECO:0000313" key="3">
    <source>
        <dbReference type="EMBL" id="ADK86641.1"/>
    </source>
</evidence>
<dbReference type="Pfam" id="PF00905">
    <property type="entry name" value="Transpeptidase"/>
    <property type="match status" value="1"/>
</dbReference>
<feature type="signal peptide" evidence="1">
    <location>
        <begin position="1"/>
        <end position="27"/>
    </location>
</feature>
<dbReference type="PANTHER" id="PTHR30627">
    <property type="entry name" value="PEPTIDOGLYCAN D,D-TRANSPEPTIDASE"/>
    <property type="match status" value="1"/>
</dbReference>
<protein>
    <submittedName>
        <fullName evidence="3">Penicillin-binding protein transpeptidase</fullName>
    </submittedName>
</protein>
<dbReference type="SUPFAM" id="SSF56601">
    <property type="entry name" value="beta-lactamase/transpeptidase-like"/>
    <property type="match status" value="1"/>
</dbReference>
<name>E1QM56_DESB2</name>
<keyword evidence="4" id="KW-1185">Reference proteome</keyword>
<dbReference type="GO" id="GO:0005886">
    <property type="term" value="C:plasma membrane"/>
    <property type="evidence" value="ECO:0007669"/>
    <property type="project" value="TreeGrafter"/>
</dbReference>
<evidence type="ECO:0000313" key="4">
    <source>
        <dbReference type="Proteomes" id="UP000009047"/>
    </source>
</evidence>
<dbReference type="AlphaFoldDB" id="E1QM56"/>
<evidence type="ECO:0000259" key="2">
    <source>
        <dbReference type="Pfam" id="PF00905"/>
    </source>
</evidence>
<feature type="chain" id="PRO_5003150361" evidence="1">
    <location>
        <begin position="28"/>
        <end position="416"/>
    </location>
</feature>
<dbReference type="EMBL" id="CP002085">
    <property type="protein sequence ID" value="ADK86641.1"/>
    <property type="molecule type" value="Genomic_DNA"/>
</dbReference>
<dbReference type="HOGENOM" id="CLU_047548_0_0_7"/>
<feature type="domain" description="Penicillin-binding protein transpeptidase" evidence="2">
    <location>
        <begin position="103"/>
        <end position="402"/>
    </location>
</feature>
<dbReference type="KEGG" id="dbr:Deba_3288"/>
<dbReference type="GO" id="GO:0071972">
    <property type="term" value="F:peptidoglycan L,D-transpeptidase activity"/>
    <property type="evidence" value="ECO:0007669"/>
    <property type="project" value="TreeGrafter"/>
</dbReference>
<dbReference type="Gene3D" id="3.40.710.10">
    <property type="entry name" value="DD-peptidase/beta-lactamase superfamily"/>
    <property type="match status" value="1"/>
</dbReference>
<dbReference type="RefSeq" id="WP_013260077.1">
    <property type="nucleotide sequence ID" value="NC_014365.1"/>
</dbReference>
<dbReference type="InterPro" id="IPR012338">
    <property type="entry name" value="Beta-lactam/transpept-like"/>
</dbReference>
<dbReference type="OrthoDB" id="9811238at2"/>
<dbReference type="GO" id="GO:0008658">
    <property type="term" value="F:penicillin binding"/>
    <property type="evidence" value="ECO:0007669"/>
    <property type="project" value="InterPro"/>
</dbReference>
<organism evidence="3 4">
    <name type="scientific">Desulfarculus baarsii (strain ATCC 33931 / DSM 2075 / LMG 7858 / VKM B-1802 / 2st14)</name>
    <dbReference type="NCBI Taxonomy" id="644282"/>
    <lineage>
        <taxon>Bacteria</taxon>
        <taxon>Pseudomonadati</taxon>
        <taxon>Thermodesulfobacteriota</taxon>
        <taxon>Desulfarculia</taxon>
        <taxon>Desulfarculales</taxon>
        <taxon>Desulfarculaceae</taxon>
        <taxon>Desulfarculus</taxon>
    </lineage>
</organism>
<gene>
    <name evidence="3" type="ordered locus">Deba_3288</name>
</gene>
<reference evidence="3 4" key="1">
    <citation type="journal article" date="2010" name="Stand. Genomic Sci.">
        <title>Complete genome sequence of Desulfarculus baarsii type strain (2st14).</title>
        <authorList>
            <person name="Sun H."/>
            <person name="Spring S."/>
            <person name="Lapidus A."/>
            <person name="Davenport K."/>
            <person name="Del Rio T.G."/>
            <person name="Tice H."/>
            <person name="Nolan M."/>
            <person name="Copeland A."/>
            <person name="Cheng J.F."/>
            <person name="Lucas S."/>
            <person name="Tapia R."/>
            <person name="Goodwin L."/>
            <person name="Pitluck S."/>
            <person name="Ivanova N."/>
            <person name="Pagani I."/>
            <person name="Mavromatis K."/>
            <person name="Ovchinnikova G."/>
            <person name="Pati A."/>
            <person name="Chen A."/>
            <person name="Palaniappan K."/>
            <person name="Hauser L."/>
            <person name="Chang Y.J."/>
            <person name="Jeffries C.D."/>
            <person name="Detter J.C."/>
            <person name="Han C."/>
            <person name="Rohde M."/>
            <person name="Brambilla E."/>
            <person name="Goker M."/>
            <person name="Woyke T."/>
            <person name="Bristow J."/>
            <person name="Eisen J.A."/>
            <person name="Markowitz V."/>
            <person name="Hugenholtz P."/>
            <person name="Kyrpides N.C."/>
            <person name="Klenk H.P."/>
            <person name="Land M."/>
        </authorList>
    </citation>
    <scope>NUCLEOTIDE SEQUENCE [LARGE SCALE GENOMIC DNA]</scope>
    <source>
        <strain evidence="4">ATCC 33931 / DSM 2075 / LMG 7858 / VKM B-1802 / 2st14</strain>
    </source>
</reference>